<accession>A0ABU8F5C9</accession>
<dbReference type="RefSeq" id="WP_336497778.1">
    <property type="nucleotide sequence ID" value="NZ_JBAWSY010000007.1"/>
</dbReference>
<reference evidence="3 4" key="1">
    <citation type="submission" date="2024-01" db="EMBL/GenBank/DDBJ databases">
        <title>Seven novel Bacillus-like species.</title>
        <authorList>
            <person name="Liu G."/>
        </authorList>
    </citation>
    <scope>NUCLEOTIDE SEQUENCE [LARGE SCALE GENOMIC DNA]</scope>
    <source>
        <strain evidence="3 4">FJAT-51614</strain>
    </source>
</reference>
<evidence type="ECO:0000313" key="4">
    <source>
        <dbReference type="Proteomes" id="UP001364890"/>
    </source>
</evidence>
<dbReference type="PANTHER" id="PTHR34068">
    <property type="entry name" value="UPF0145 PROTEIN YBJQ"/>
    <property type="match status" value="1"/>
</dbReference>
<gene>
    <name evidence="3" type="ORF">WAX74_11305</name>
</gene>
<dbReference type="InterPro" id="IPR002765">
    <property type="entry name" value="UPF0145_YbjQ-like"/>
</dbReference>
<protein>
    <recommendedName>
        <fullName evidence="2">UPF0145 protein WAX74_11305</fullName>
    </recommendedName>
</protein>
<organism evidence="3 4">
    <name type="scientific">Psychrobacillus mangrovi</name>
    <dbReference type="NCBI Taxonomy" id="3117745"/>
    <lineage>
        <taxon>Bacteria</taxon>
        <taxon>Bacillati</taxon>
        <taxon>Bacillota</taxon>
        <taxon>Bacilli</taxon>
        <taxon>Bacillales</taxon>
        <taxon>Bacillaceae</taxon>
        <taxon>Psychrobacillus</taxon>
    </lineage>
</organism>
<dbReference type="Gene3D" id="3.30.110.70">
    <property type="entry name" value="Hypothetical protein apc22750. Chain B"/>
    <property type="match status" value="1"/>
</dbReference>
<dbReference type="HAMAP" id="MF_00338">
    <property type="entry name" value="UPF0145"/>
    <property type="match status" value="1"/>
</dbReference>
<dbReference type="Proteomes" id="UP001364890">
    <property type="component" value="Unassembled WGS sequence"/>
</dbReference>
<comment type="caution">
    <text evidence="3">The sequence shown here is derived from an EMBL/GenBank/DDBJ whole genome shotgun (WGS) entry which is preliminary data.</text>
</comment>
<name>A0ABU8F5C9_9BACI</name>
<evidence type="ECO:0000256" key="2">
    <source>
        <dbReference type="HAMAP-Rule" id="MF_00338"/>
    </source>
</evidence>
<keyword evidence="4" id="KW-1185">Reference proteome</keyword>
<dbReference type="Pfam" id="PF01906">
    <property type="entry name" value="YbjQ_1"/>
    <property type="match status" value="1"/>
</dbReference>
<dbReference type="SUPFAM" id="SSF117782">
    <property type="entry name" value="YbjQ-like"/>
    <property type="match status" value="1"/>
</dbReference>
<evidence type="ECO:0000256" key="1">
    <source>
        <dbReference type="ARBA" id="ARBA00010751"/>
    </source>
</evidence>
<dbReference type="InterPro" id="IPR035439">
    <property type="entry name" value="UPF0145_dom_sf"/>
</dbReference>
<dbReference type="EMBL" id="JBAWSY010000007">
    <property type="protein sequence ID" value="MEI4770221.1"/>
    <property type="molecule type" value="Genomic_DNA"/>
</dbReference>
<sequence>MLVTTTDTIEGKTIETYHGIVSGEAIMGANVVRDLFASVTDIVGGRSSSYENKLSEGRQIALEDMKVLANKLGANVVIGIDLDFETIREGMMMCVATGTAVTYREDVLIRSRKLL</sequence>
<proteinExistence type="inferred from homology"/>
<evidence type="ECO:0000313" key="3">
    <source>
        <dbReference type="EMBL" id="MEI4770221.1"/>
    </source>
</evidence>
<dbReference type="PANTHER" id="PTHR34068:SF1">
    <property type="entry name" value="UPF0145 PROTEIN YBJQ"/>
    <property type="match status" value="1"/>
</dbReference>
<comment type="similarity">
    <text evidence="1 2">Belongs to the UPF0145 family.</text>
</comment>